<accession>A0AAV7ZJR5</accession>
<feature type="compositionally biased region" description="Polar residues" evidence="1">
    <location>
        <begin position="167"/>
        <end position="176"/>
    </location>
</feature>
<dbReference type="Gene3D" id="2.10.50.10">
    <property type="entry name" value="Tumor Necrosis Factor Receptor, subunit A, domain 2"/>
    <property type="match status" value="4"/>
</dbReference>
<feature type="domain" description="Tyrosine-protein kinase ephrin type A/B receptor-like" evidence="4">
    <location>
        <begin position="932"/>
        <end position="981"/>
    </location>
</feature>
<evidence type="ECO:0000256" key="3">
    <source>
        <dbReference type="SAM" id="SignalP"/>
    </source>
</evidence>
<feature type="transmembrane region" description="Helical" evidence="2">
    <location>
        <begin position="1489"/>
        <end position="1510"/>
    </location>
</feature>
<feature type="compositionally biased region" description="Low complexity" evidence="1">
    <location>
        <begin position="1548"/>
        <end position="1572"/>
    </location>
</feature>
<organism evidence="5 6">
    <name type="scientific">Anaeramoeba flamelloides</name>
    <dbReference type="NCBI Taxonomy" id="1746091"/>
    <lineage>
        <taxon>Eukaryota</taxon>
        <taxon>Metamonada</taxon>
        <taxon>Anaeramoebidae</taxon>
        <taxon>Anaeramoeba</taxon>
    </lineage>
</organism>
<feature type="region of interest" description="Disordered" evidence="1">
    <location>
        <begin position="152"/>
        <end position="204"/>
    </location>
</feature>
<evidence type="ECO:0000313" key="6">
    <source>
        <dbReference type="Proteomes" id="UP001146793"/>
    </source>
</evidence>
<dbReference type="Pfam" id="PF07699">
    <property type="entry name" value="Ephrin_rec_like"/>
    <property type="match status" value="2"/>
</dbReference>
<feature type="transmembrane region" description="Helical" evidence="2">
    <location>
        <begin position="1392"/>
        <end position="1412"/>
    </location>
</feature>
<dbReference type="PANTHER" id="PTHR46967:SF1">
    <property type="entry name" value="KERATIN-ASSOCIATED PROTEIN 16-1-LIKE"/>
    <property type="match status" value="1"/>
</dbReference>
<sequence>MKFILFFFVLTLLIFDLRQSQESETSCVSKLTKKSGSLTENVMYNLYEQVIEKQHHQSPRRGQIFAKGLNYKDHRRERVNEKKKANDSVLEIINNGVSQIFLFQKNNFFVKVFQKNKIYEFEISTNFKEGLRKSKSISTGCKKNFRIDLDNKIPNLSSNNKKKNQNTHLPSTQQGTLELKTKFKETQKQNKKQKQNQKQNQNHQQKLKILGITTQGTLSNPYDVDLSKLGDLNNRLVTYENKECGVTQWFELDASSETLKSNLNFSSVSLLSDFEIIYEFSRDLRVEIDQETKLLKFVDPETSDIILQESPPLFVDSEGKRVWGDYVLEHLTCDEKGQEGKNKDLRRQKISIRFAIDQEFARMINERPPQKRWVLVDPQYATFLGGTNNDFGTSVTFDTKGFAYVSGLSKSNNFPFPNANVYSSTLQGSNYNLVVVKTKNGSKLEFSTFVHDTGIPDDDLDDHYYPKIIVDPSDDAPIIAGSVFEWNGNWPTTGHAWQRKEDCTQHDTSSSVGYLLKIGNDGSDLVWSTLICGTSDSFVYVISAFIDKDDSDYNVYFIGSSDTSAFPGYGHTSDLYTCESAPIDSNLIFGKLSNNGSKLVAATCLGTADEDLTIGKGLYVQNGVIAFQGYTFSKSFPTTSGVFQPSSASSNFLTVVGTLDSTTLETQWISYLGGSNKGRAYSIVMDSDDNIYVSGGTKSDDFPTTQDAFCKVKSLDTASWDGFFAKISGDGTTKLYSSYLGNYNSDESHLGMIAEMHVDLEGQVLLCGTNENNFDMDYYYGSKGYAFIFNSELTQIQKAISYGEYVYSCAIFGHDIENFAVTGESYDLGLLTTDGAFQPNNRDDDHADFIIGGTFTSCVLGYWYPQSPWDGCEICAIGTYSNKTDANSADDCRPCPFGSYSDLEGMSQCAQCSPGTFQNETGKSACFTCEMGKYSDTYGLKNCIECESGTYNSFEGQQSSSSCVKCPAGTYGLKEGAVNYEESCQNCPMGTYNDERGAKSNLSCTKCPMGSYNDRIGSASNTSCWPCAKGTYNDLEGSTTEYDCQQCPEKYISPEKSSTSCQACPIGYQPNSHQDACVKCGMGYYKDKIDSLCRACPVDHFSNTEGASFCLKCGIKGICLGGSKCAEGRDPDTFCTECQDGYYLRNAECKKCGNSWYILFWVLFVALALALILRYRKKVSKALLLKKNPIFEIYFTFIQLFAAVLAMNISWPTYIDGSIISASSLVNLEISTIITPNCYQNYTFFTKYLIMVLIPIAVVAVIVTGYLAFRLISKYKKKDIDWQRVNSKILYSLTLALRYLYIPMAIVSSRPFQTTYQEGLEKTTLDYSPDIDTDSEKYKAFYPWFVFFFSLNVCGIPLLFIAALLISKFKHLSDYWKDKFGWLWEFYRPNRFYWEIVKIFFKFAIIVIPIYSKITDQNYLLLMVLMFVLAMNIFILVFRPYPFLVPTNKHERELKSVWEKISPEDLVSFGLNIILMGIISSGIEKARNVLFFFLYPIGTIFTFMGTRKNFKEMWYQRKKIKKYKDDPNNKKTSNSNTGKSGKEDNVKNNETSESESGTSNDKSSSSSSSEIESNQKVDPVTDIELPPIPSDN</sequence>
<dbReference type="InterPro" id="IPR009030">
    <property type="entry name" value="Growth_fac_rcpt_cys_sf"/>
</dbReference>
<keyword evidence="2" id="KW-1133">Transmembrane helix</keyword>
<dbReference type="PANTHER" id="PTHR46967">
    <property type="entry name" value="INSULIN-LIKE GROWTH FACTOR BINDING PROTEIN,N-TERMINAL"/>
    <property type="match status" value="1"/>
</dbReference>
<feature type="transmembrane region" description="Helical" evidence="2">
    <location>
        <begin position="1155"/>
        <end position="1173"/>
    </location>
</feature>
<feature type="transmembrane region" description="Helical" evidence="2">
    <location>
        <begin position="1193"/>
        <end position="1211"/>
    </location>
</feature>
<feature type="transmembrane region" description="Helical" evidence="2">
    <location>
        <begin position="1248"/>
        <end position="1269"/>
    </location>
</feature>
<protein>
    <submittedName>
        <fullName evidence="5">Insulin-like growth factor binding proteinn-terminal</fullName>
    </submittedName>
</protein>
<feature type="chain" id="PRO_5043485159" evidence="3">
    <location>
        <begin position="21"/>
        <end position="1592"/>
    </location>
</feature>
<proteinExistence type="predicted"/>
<dbReference type="Proteomes" id="UP001146793">
    <property type="component" value="Unassembled WGS sequence"/>
</dbReference>
<evidence type="ECO:0000256" key="1">
    <source>
        <dbReference type="SAM" id="MobiDB-lite"/>
    </source>
</evidence>
<reference evidence="5" key="1">
    <citation type="submission" date="2022-08" db="EMBL/GenBank/DDBJ databases">
        <title>Novel sulphate-reducing endosymbionts in the free-living metamonad Anaeramoeba.</title>
        <authorList>
            <person name="Jerlstrom-Hultqvist J."/>
            <person name="Cepicka I."/>
            <person name="Gallot-Lavallee L."/>
            <person name="Salas-Leiva D."/>
            <person name="Curtis B.A."/>
            <person name="Zahonova K."/>
            <person name="Pipaliya S."/>
            <person name="Dacks J."/>
            <person name="Roger A.J."/>
        </authorList>
    </citation>
    <scope>NUCLEOTIDE SEQUENCE</scope>
    <source>
        <strain evidence="5">Busselton2</strain>
    </source>
</reference>
<feature type="compositionally biased region" description="Basic and acidic residues" evidence="1">
    <location>
        <begin position="179"/>
        <end position="188"/>
    </location>
</feature>
<feature type="transmembrane region" description="Helical" evidence="2">
    <location>
        <begin position="1418"/>
        <end position="1445"/>
    </location>
</feature>
<gene>
    <name evidence="5" type="ORF">M0812_13404</name>
</gene>
<name>A0AAV7ZJR5_9EUKA</name>
<dbReference type="InterPro" id="IPR011641">
    <property type="entry name" value="Tyr-kin_ephrin_A/B_rcpt-like"/>
</dbReference>
<dbReference type="EMBL" id="JANTQA010000029">
    <property type="protein sequence ID" value="KAJ3441394.1"/>
    <property type="molecule type" value="Genomic_DNA"/>
</dbReference>
<evidence type="ECO:0000256" key="2">
    <source>
        <dbReference type="SAM" id="Phobius"/>
    </source>
</evidence>
<comment type="caution">
    <text evidence="5">The sequence shown here is derived from an EMBL/GenBank/DDBJ whole genome shotgun (WGS) entry which is preliminary data.</text>
</comment>
<feature type="region of interest" description="Disordered" evidence="1">
    <location>
        <begin position="1524"/>
        <end position="1592"/>
    </location>
</feature>
<dbReference type="InterPro" id="IPR010620">
    <property type="entry name" value="SBBP_repeat"/>
</dbReference>
<evidence type="ECO:0000259" key="4">
    <source>
        <dbReference type="Pfam" id="PF07699"/>
    </source>
</evidence>
<evidence type="ECO:0000313" key="5">
    <source>
        <dbReference type="EMBL" id="KAJ3441394.1"/>
    </source>
</evidence>
<feature type="domain" description="Tyrosine-protein kinase ephrin type A/B receptor-like" evidence="4">
    <location>
        <begin position="982"/>
        <end position="1024"/>
    </location>
</feature>
<feature type="transmembrane region" description="Helical" evidence="2">
    <location>
        <begin position="1466"/>
        <end position="1483"/>
    </location>
</feature>
<feature type="compositionally biased region" description="Low complexity" evidence="1">
    <location>
        <begin position="1530"/>
        <end position="1539"/>
    </location>
</feature>
<feature type="transmembrane region" description="Helical" evidence="2">
    <location>
        <begin position="1341"/>
        <end position="1366"/>
    </location>
</feature>
<dbReference type="SMART" id="SM01411">
    <property type="entry name" value="Ephrin_rec_like"/>
    <property type="match status" value="5"/>
</dbReference>
<keyword evidence="2" id="KW-0472">Membrane</keyword>
<keyword evidence="2" id="KW-0812">Transmembrane</keyword>
<keyword evidence="3" id="KW-0732">Signal</keyword>
<feature type="signal peptide" evidence="3">
    <location>
        <begin position="1"/>
        <end position="20"/>
    </location>
</feature>
<dbReference type="Pfam" id="PF06739">
    <property type="entry name" value="SBBP"/>
    <property type="match status" value="2"/>
</dbReference>
<dbReference type="SUPFAM" id="SSF57184">
    <property type="entry name" value="Growth factor receptor domain"/>
    <property type="match status" value="2"/>
</dbReference>